<protein>
    <submittedName>
        <fullName evidence="1">Uncharacterized protein</fullName>
    </submittedName>
</protein>
<organism evidence="1 2">
    <name type="scientific">Glossina austeni</name>
    <name type="common">Savannah tsetse fly</name>
    <dbReference type="NCBI Taxonomy" id="7395"/>
    <lineage>
        <taxon>Eukaryota</taxon>
        <taxon>Metazoa</taxon>
        <taxon>Ecdysozoa</taxon>
        <taxon>Arthropoda</taxon>
        <taxon>Hexapoda</taxon>
        <taxon>Insecta</taxon>
        <taxon>Pterygota</taxon>
        <taxon>Neoptera</taxon>
        <taxon>Endopterygota</taxon>
        <taxon>Diptera</taxon>
        <taxon>Brachycera</taxon>
        <taxon>Muscomorpha</taxon>
        <taxon>Hippoboscoidea</taxon>
        <taxon>Glossinidae</taxon>
        <taxon>Glossina</taxon>
    </lineage>
</organism>
<sequence length="162" mass="17488">MNQLRALDISSSVHYGKSNFKSKSISKFKFFSKWAVACEDTGTLVVTCGAVFIINFFVLPFKLVADFVTLSMISVEGFDDFRLSFGQFLTDIDSGARGHGVVNALVFVVVAAAAKAEVAVSVAIDVVDVNAFCEIGDTSDDDDDDDDDGIFEFDDKLVVAVT</sequence>
<reference evidence="1" key="1">
    <citation type="submission" date="2020-05" db="UniProtKB">
        <authorList>
            <consortium name="EnsemblMetazoa"/>
        </authorList>
    </citation>
    <scope>IDENTIFICATION</scope>
    <source>
        <strain evidence="1">TTRI</strain>
    </source>
</reference>
<proteinExistence type="predicted"/>
<name>A0A1A9VVY8_GLOAU</name>
<evidence type="ECO:0000313" key="2">
    <source>
        <dbReference type="Proteomes" id="UP000078200"/>
    </source>
</evidence>
<dbReference type="EnsemblMetazoa" id="GAUT049384-RA">
    <property type="protein sequence ID" value="GAUT049384-PA"/>
    <property type="gene ID" value="GAUT049384"/>
</dbReference>
<accession>A0A1A9VVY8</accession>
<dbReference type="VEuPathDB" id="VectorBase:GAUT049384"/>
<evidence type="ECO:0000313" key="1">
    <source>
        <dbReference type="EnsemblMetazoa" id="GAUT049384-PA"/>
    </source>
</evidence>
<dbReference type="AlphaFoldDB" id="A0A1A9VVY8"/>
<dbReference type="Proteomes" id="UP000078200">
    <property type="component" value="Unassembled WGS sequence"/>
</dbReference>
<keyword evidence="2" id="KW-1185">Reference proteome</keyword>